<dbReference type="PANTHER" id="PTHR34216:SF3">
    <property type="entry name" value="POLY-BETA-1,6-N-ACETYL-D-GLUCOSAMINE N-DEACETYLASE"/>
    <property type="match status" value="1"/>
</dbReference>
<comment type="subcellular location">
    <subcellularLocation>
        <location evidence="1">Secreted</location>
    </subcellularLocation>
</comment>
<accession>A0ABM9I8Y6</accession>
<evidence type="ECO:0000313" key="4">
    <source>
        <dbReference type="EMBL" id="CAI8966153.1"/>
    </source>
</evidence>
<evidence type="ECO:0000259" key="3">
    <source>
        <dbReference type="PROSITE" id="PS51677"/>
    </source>
</evidence>
<dbReference type="EMBL" id="OX458333">
    <property type="protein sequence ID" value="CAI8966153.1"/>
    <property type="molecule type" value="Genomic_DNA"/>
</dbReference>
<dbReference type="Proteomes" id="UP001162030">
    <property type="component" value="Chromosome"/>
</dbReference>
<dbReference type="InterPro" id="IPR051398">
    <property type="entry name" value="Polysacch_Deacetylase"/>
</dbReference>
<proteinExistence type="predicted"/>
<evidence type="ECO:0000256" key="2">
    <source>
        <dbReference type="ARBA" id="ARBA00022729"/>
    </source>
</evidence>
<reference evidence="4 5" key="1">
    <citation type="submission" date="2023-03" db="EMBL/GenBank/DDBJ databases">
        <authorList>
            <person name="Pearce D."/>
        </authorList>
    </citation>
    <scope>NUCLEOTIDE SEQUENCE [LARGE SCALE GENOMIC DNA]</scope>
    <source>
        <strain evidence="4">Msz</strain>
    </source>
</reference>
<dbReference type="CDD" id="cd10918">
    <property type="entry name" value="CE4_NodB_like_5s_6s"/>
    <property type="match status" value="1"/>
</dbReference>
<organism evidence="4 5">
    <name type="scientific">Methylocaldum szegediense</name>
    <dbReference type="NCBI Taxonomy" id="73780"/>
    <lineage>
        <taxon>Bacteria</taxon>
        <taxon>Pseudomonadati</taxon>
        <taxon>Pseudomonadota</taxon>
        <taxon>Gammaproteobacteria</taxon>
        <taxon>Methylococcales</taxon>
        <taxon>Methylococcaceae</taxon>
        <taxon>Methylocaldum</taxon>
    </lineage>
</organism>
<dbReference type="InterPro" id="IPR002509">
    <property type="entry name" value="NODB_dom"/>
</dbReference>
<dbReference type="InterPro" id="IPR011330">
    <property type="entry name" value="Glyco_hydro/deAcase_b/a-brl"/>
</dbReference>
<evidence type="ECO:0000313" key="5">
    <source>
        <dbReference type="Proteomes" id="UP001162030"/>
    </source>
</evidence>
<feature type="domain" description="NodB homology" evidence="3">
    <location>
        <begin position="88"/>
        <end position="328"/>
    </location>
</feature>
<evidence type="ECO:0000256" key="1">
    <source>
        <dbReference type="ARBA" id="ARBA00004613"/>
    </source>
</evidence>
<keyword evidence="2" id="KW-0732">Signal</keyword>
<dbReference type="PANTHER" id="PTHR34216">
    <property type="match status" value="1"/>
</dbReference>
<name>A0ABM9I8Y6_9GAMM</name>
<protein>
    <submittedName>
        <fullName evidence="4">Peptidoglycan/xylan/chitin deacetylase (PgdA/CDA1 family)</fullName>
    </submittedName>
</protein>
<dbReference type="Gene3D" id="3.20.20.370">
    <property type="entry name" value="Glycoside hydrolase/deacetylase"/>
    <property type="match status" value="1"/>
</dbReference>
<dbReference type="RefSeq" id="WP_026610051.1">
    <property type="nucleotide sequence ID" value="NZ_OX458333.1"/>
</dbReference>
<gene>
    <name evidence="4" type="ORF">MSZNOR_4771</name>
</gene>
<dbReference type="Pfam" id="PF01522">
    <property type="entry name" value="Polysacc_deac_1"/>
    <property type="match status" value="2"/>
</dbReference>
<dbReference type="PROSITE" id="PS51677">
    <property type="entry name" value="NODB"/>
    <property type="match status" value="1"/>
</dbReference>
<dbReference type="SUPFAM" id="SSF88713">
    <property type="entry name" value="Glycoside hydrolase/deacetylase"/>
    <property type="match status" value="1"/>
</dbReference>
<keyword evidence="5" id="KW-1185">Reference proteome</keyword>
<sequence>MASVNPSIENAALALLKAVGGFMCGFGRRRKLAILIYHRVLSEPDFMRPDEIDVFTFAWQMELLARYFNVMPLADAVDRLQRGDLPPRAACITFDDGYADNATVALPILKRWNLPATFFIAAGFLDGGRMWNDTVLETVRRLDGERLDLSQIGQGVHAIGTPEEKSRTGYRLLNRLKHLPPRQRAEYVDYIASRVDGLPDDLMMSSAQVKALHADGMEIGGHTMSHPILANLSEDEARKEIAEGKDKLEAIIKERIRFFAYPNGKPVKDYKPEQVGMVRDLGFQAAVSTTWGVACNRSDILQLPRFTPWDRSPTKFMARLVANFSRAA</sequence>